<dbReference type="EMBL" id="BGZK01001997">
    <property type="protein sequence ID" value="GBP89371.1"/>
    <property type="molecule type" value="Genomic_DNA"/>
</dbReference>
<dbReference type="AlphaFoldDB" id="A0A4C1ZKG3"/>
<keyword evidence="3" id="KW-1185">Reference proteome</keyword>
<feature type="region of interest" description="Disordered" evidence="1">
    <location>
        <begin position="89"/>
        <end position="147"/>
    </location>
</feature>
<proteinExistence type="predicted"/>
<name>A0A4C1ZKG3_EUMVA</name>
<gene>
    <name evidence="2" type="ORF">EVAR_68080_1</name>
</gene>
<dbReference type="Proteomes" id="UP000299102">
    <property type="component" value="Unassembled WGS sequence"/>
</dbReference>
<organism evidence="2 3">
    <name type="scientific">Eumeta variegata</name>
    <name type="common">Bagworm moth</name>
    <name type="synonym">Eumeta japonica</name>
    <dbReference type="NCBI Taxonomy" id="151549"/>
    <lineage>
        <taxon>Eukaryota</taxon>
        <taxon>Metazoa</taxon>
        <taxon>Ecdysozoa</taxon>
        <taxon>Arthropoda</taxon>
        <taxon>Hexapoda</taxon>
        <taxon>Insecta</taxon>
        <taxon>Pterygota</taxon>
        <taxon>Neoptera</taxon>
        <taxon>Endopterygota</taxon>
        <taxon>Lepidoptera</taxon>
        <taxon>Glossata</taxon>
        <taxon>Ditrysia</taxon>
        <taxon>Tineoidea</taxon>
        <taxon>Psychidae</taxon>
        <taxon>Oiketicinae</taxon>
        <taxon>Eumeta</taxon>
    </lineage>
</organism>
<evidence type="ECO:0000313" key="2">
    <source>
        <dbReference type="EMBL" id="GBP89371.1"/>
    </source>
</evidence>
<sequence>MNQREGLEVSMKEYCGGVQYTARNFAAVKFVTKASQWCKIEMKRRRKVRGAQYIHSISFAVKAERQSFIFQNLNESNCLLNSYSVTHSARAHRPTTRQHKRPAPPPRACRGATHSSSFEAPRRTPESETMYAICGPGPERYGPRSHL</sequence>
<accession>A0A4C1ZKG3</accession>
<comment type="caution">
    <text evidence="2">The sequence shown here is derived from an EMBL/GenBank/DDBJ whole genome shotgun (WGS) entry which is preliminary data.</text>
</comment>
<feature type="compositionally biased region" description="Basic residues" evidence="1">
    <location>
        <begin position="89"/>
        <end position="102"/>
    </location>
</feature>
<protein>
    <submittedName>
        <fullName evidence="2">Uncharacterized protein</fullName>
    </submittedName>
</protein>
<evidence type="ECO:0000256" key="1">
    <source>
        <dbReference type="SAM" id="MobiDB-lite"/>
    </source>
</evidence>
<evidence type="ECO:0000313" key="3">
    <source>
        <dbReference type="Proteomes" id="UP000299102"/>
    </source>
</evidence>
<reference evidence="2 3" key="1">
    <citation type="journal article" date="2019" name="Commun. Biol.">
        <title>The bagworm genome reveals a unique fibroin gene that provides high tensile strength.</title>
        <authorList>
            <person name="Kono N."/>
            <person name="Nakamura H."/>
            <person name="Ohtoshi R."/>
            <person name="Tomita M."/>
            <person name="Numata K."/>
            <person name="Arakawa K."/>
        </authorList>
    </citation>
    <scope>NUCLEOTIDE SEQUENCE [LARGE SCALE GENOMIC DNA]</scope>
</reference>